<evidence type="ECO:0000313" key="2">
    <source>
        <dbReference type="EMBL" id="MEE6716145.1"/>
    </source>
</evidence>
<dbReference type="InterPro" id="IPR001387">
    <property type="entry name" value="Cro/C1-type_HTH"/>
</dbReference>
<evidence type="ECO:0000313" key="3">
    <source>
        <dbReference type="Proteomes" id="UP001330016"/>
    </source>
</evidence>
<protein>
    <submittedName>
        <fullName evidence="2">Helix-turn-helix transcriptional regulator</fullName>
    </submittedName>
</protein>
<gene>
    <name evidence="2" type="ORF">PS435_09765</name>
</gene>
<dbReference type="InterPro" id="IPR010982">
    <property type="entry name" value="Lambda_DNA-bd_dom_sf"/>
</dbReference>
<organism evidence="2 3">
    <name type="scientific">Schleiferilactobacillus harbinensis</name>
    <dbReference type="NCBI Taxonomy" id="304207"/>
    <lineage>
        <taxon>Bacteria</taxon>
        <taxon>Bacillati</taxon>
        <taxon>Bacillota</taxon>
        <taxon>Bacilli</taxon>
        <taxon>Lactobacillales</taxon>
        <taxon>Lactobacillaceae</taxon>
        <taxon>Schleiferilactobacillus</taxon>
    </lineage>
</organism>
<dbReference type="SMART" id="SM00530">
    <property type="entry name" value="HTH_XRE"/>
    <property type="match status" value="1"/>
</dbReference>
<dbReference type="RefSeq" id="WP_331243939.1">
    <property type="nucleotide sequence ID" value="NZ_JAQSGJ010000027.1"/>
</dbReference>
<sequence>MEPTFVLDRDMFDRLMEDQHMKVYQLADAMGVTPSTVYRIMNGDTRVSSYSMAKMVKAFGLDDMGMTKLFPIAPVLHGSNEQKEITK</sequence>
<accession>A0ABU7T1F2</accession>
<dbReference type="Gene3D" id="1.10.260.40">
    <property type="entry name" value="lambda repressor-like DNA-binding domains"/>
    <property type="match status" value="1"/>
</dbReference>
<evidence type="ECO:0000259" key="1">
    <source>
        <dbReference type="PROSITE" id="PS50943"/>
    </source>
</evidence>
<reference evidence="2 3" key="1">
    <citation type="submission" date="2023-02" db="EMBL/GenBank/DDBJ databases">
        <title>The predominant lactic acid bacteria and yeasts involved in the spontaneous fermentation of millet during the production of the traditional porridge Hausa koko in Ghana.</title>
        <authorList>
            <person name="Atter A."/>
            <person name="Diaz M."/>
        </authorList>
    </citation>
    <scope>NUCLEOTIDE SEQUENCE [LARGE SCALE GENOMIC DNA]</scope>
    <source>
        <strain evidence="2 3">FI11640</strain>
    </source>
</reference>
<feature type="domain" description="HTH cro/C1-type" evidence="1">
    <location>
        <begin position="14"/>
        <end position="64"/>
    </location>
</feature>
<dbReference type="PROSITE" id="PS50943">
    <property type="entry name" value="HTH_CROC1"/>
    <property type="match status" value="1"/>
</dbReference>
<comment type="caution">
    <text evidence="2">The sequence shown here is derived from an EMBL/GenBank/DDBJ whole genome shotgun (WGS) entry which is preliminary data.</text>
</comment>
<dbReference type="Proteomes" id="UP001330016">
    <property type="component" value="Unassembled WGS sequence"/>
</dbReference>
<dbReference type="EMBL" id="JAQSGK010000027">
    <property type="protein sequence ID" value="MEE6716145.1"/>
    <property type="molecule type" value="Genomic_DNA"/>
</dbReference>
<dbReference type="SUPFAM" id="SSF47413">
    <property type="entry name" value="lambda repressor-like DNA-binding domains"/>
    <property type="match status" value="1"/>
</dbReference>
<dbReference type="Pfam" id="PF01381">
    <property type="entry name" value="HTH_3"/>
    <property type="match status" value="1"/>
</dbReference>
<keyword evidence="3" id="KW-1185">Reference proteome</keyword>
<dbReference type="CDD" id="cd00093">
    <property type="entry name" value="HTH_XRE"/>
    <property type="match status" value="1"/>
</dbReference>
<proteinExistence type="predicted"/>
<name>A0ABU7T1F2_9LACO</name>